<accession>A0A8D8JGY3</accession>
<keyword evidence="1" id="KW-0732">Signal</keyword>
<evidence type="ECO:0000313" key="2">
    <source>
        <dbReference type="EMBL" id="CAG6568831.1"/>
    </source>
</evidence>
<feature type="signal peptide" evidence="1">
    <location>
        <begin position="1"/>
        <end position="18"/>
    </location>
</feature>
<sequence length="127" mass="13182">MDFCGGLGGLLFLSATSSVGFSGASFGLKLCAARDFLNISTLSTGMANEKLGFSSGASDFFTLPKVKILAGDLTSGVLFSSRVRSTTVESIVSFTTSLFSENGSCFTLPFSPPLFPSEFGEESCGVL</sequence>
<evidence type="ECO:0000256" key="1">
    <source>
        <dbReference type="SAM" id="SignalP"/>
    </source>
</evidence>
<proteinExistence type="predicted"/>
<dbReference type="EMBL" id="HBUE01175177">
    <property type="protein sequence ID" value="CAG6517307.1"/>
    <property type="molecule type" value="Transcribed_RNA"/>
</dbReference>
<organism evidence="2">
    <name type="scientific">Culex pipiens</name>
    <name type="common">House mosquito</name>
    <dbReference type="NCBI Taxonomy" id="7175"/>
    <lineage>
        <taxon>Eukaryota</taxon>
        <taxon>Metazoa</taxon>
        <taxon>Ecdysozoa</taxon>
        <taxon>Arthropoda</taxon>
        <taxon>Hexapoda</taxon>
        <taxon>Insecta</taxon>
        <taxon>Pterygota</taxon>
        <taxon>Neoptera</taxon>
        <taxon>Endopterygota</taxon>
        <taxon>Diptera</taxon>
        <taxon>Nematocera</taxon>
        <taxon>Culicoidea</taxon>
        <taxon>Culicidae</taxon>
        <taxon>Culicinae</taxon>
        <taxon>Culicini</taxon>
        <taxon>Culex</taxon>
        <taxon>Culex</taxon>
    </lineage>
</organism>
<reference evidence="2" key="1">
    <citation type="submission" date="2021-05" db="EMBL/GenBank/DDBJ databases">
        <authorList>
            <person name="Alioto T."/>
            <person name="Alioto T."/>
            <person name="Gomez Garrido J."/>
        </authorList>
    </citation>
    <scope>NUCLEOTIDE SEQUENCE</scope>
</reference>
<protein>
    <submittedName>
        <fullName evidence="2">(northern house mosquito) hypothetical protein</fullName>
    </submittedName>
</protein>
<feature type="chain" id="PRO_5036261150" evidence="1">
    <location>
        <begin position="19"/>
        <end position="127"/>
    </location>
</feature>
<dbReference type="AlphaFoldDB" id="A0A8D8JGY3"/>
<dbReference type="EMBL" id="HBUE01280698">
    <property type="protein sequence ID" value="CAG6568831.1"/>
    <property type="molecule type" value="Transcribed_RNA"/>
</dbReference>
<name>A0A8D8JGY3_CULPI</name>